<name>A0A7G3GAI5_9NEIS</name>
<feature type="transmembrane region" description="Helical" evidence="6">
    <location>
        <begin position="166"/>
        <end position="188"/>
    </location>
</feature>
<dbReference type="RefSeq" id="WP_130106636.1">
    <property type="nucleotide sequence ID" value="NZ_CP025781.1"/>
</dbReference>
<keyword evidence="4 6" id="KW-1133">Transmembrane helix</keyword>
<accession>A0A7G3GAI5</accession>
<dbReference type="Pfam" id="PF01943">
    <property type="entry name" value="Polysacc_synt"/>
    <property type="match status" value="1"/>
</dbReference>
<feature type="transmembrane region" description="Helical" evidence="6">
    <location>
        <begin position="106"/>
        <end position="128"/>
    </location>
</feature>
<comment type="subcellular location">
    <subcellularLocation>
        <location evidence="1">Cell membrane</location>
        <topology evidence="1">Multi-pass membrane protein</topology>
    </subcellularLocation>
</comment>
<feature type="transmembrane region" description="Helical" evidence="6">
    <location>
        <begin position="46"/>
        <end position="66"/>
    </location>
</feature>
<feature type="transmembrane region" description="Helical" evidence="6">
    <location>
        <begin position="209"/>
        <end position="226"/>
    </location>
</feature>
<evidence type="ECO:0000256" key="5">
    <source>
        <dbReference type="ARBA" id="ARBA00023136"/>
    </source>
</evidence>
<keyword evidence="5 6" id="KW-0472">Membrane</keyword>
<evidence type="ECO:0000256" key="2">
    <source>
        <dbReference type="ARBA" id="ARBA00022475"/>
    </source>
</evidence>
<feature type="transmembrane region" description="Helical" evidence="6">
    <location>
        <begin position="288"/>
        <end position="310"/>
    </location>
</feature>
<dbReference type="Proteomes" id="UP000515917">
    <property type="component" value="Chromosome"/>
</dbReference>
<feature type="transmembrane region" description="Helical" evidence="6">
    <location>
        <begin position="381"/>
        <end position="399"/>
    </location>
</feature>
<feature type="transmembrane region" description="Helical" evidence="6">
    <location>
        <begin position="246"/>
        <end position="267"/>
    </location>
</feature>
<evidence type="ECO:0000313" key="8">
    <source>
        <dbReference type="Proteomes" id="UP000515917"/>
    </source>
</evidence>
<protein>
    <recommendedName>
        <fullName evidence="9">Polysaccharide biosynthesis protein</fullName>
    </recommendedName>
</protein>
<dbReference type="GO" id="GO:0005886">
    <property type="term" value="C:plasma membrane"/>
    <property type="evidence" value="ECO:0007669"/>
    <property type="project" value="UniProtKB-SubCell"/>
</dbReference>
<evidence type="ECO:0000256" key="4">
    <source>
        <dbReference type="ARBA" id="ARBA00022989"/>
    </source>
</evidence>
<gene>
    <name evidence="7" type="ORF">C1H71_11460</name>
</gene>
<dbReference type="InterPro" id="IPR050833">
    <property type="entry name" value="Poly_Biosynth_Transport"/>
</dbReference>
<feature type="transmembrane region" description="Helical" evidence="6">
    <location>
        <begin position="322"/>
        <end position="341"/>
    </location>
</feature>
<organism evidence="7 8">
    <name type="scientific">Iodobacter fluviatilis</name>
    <dbReference type="NCBI Taxonomy" id="537"/>
    <lineage>
        <taxon>Bacteria</taxon>
        <taxon>Pseudomonadati</taxon>
        <taxon>Pseudomonadota</taxon>
        <taxon>Betaproteobacteria</taxon>
        <taxon>Neisseriales</taxon>
        <taxon>Chitinibacteraceae</taxon>
        <taxon>Iodobacter</taxon>
    </lineage>
</organism>
<sequence>MIKKIFGGFFISNAAQAGLQFLMIPLIVRALGVEEYGKWGLFEPAIYLFALIAQMGGNWGILKLVNVDKVDVTAALRVCLELAIGPMLFAITLACVWGGLQFKFSYAILLMPWVIVAEAILGLGLAAARAKLLALPYMLGIISKFGILAIFAFINITGKSVLVSTAVQWLAVYAAAVTFAAFLANYQIFKGNKTLPVDLAAKKVFKHSAIKYGVPMLISAIFATILNNADRFIVSSVLDKQTLGQYVIALKLAGVLNFLITPVALWWPTARFQHIEDPDRGQAFFARMAIKFTAAYSLAGALLCLASPWILPLLAPGVHIEASLLFPLIFGVVVRAIEPSLNIGLLQENKTHLLIYTTALGAFIQIVLGLFLVKFFMAQGVAWAFFIASLCSLGLIHYISQRIYKLKFPYLRLFFYSSIPFVFAWKVSL</sequence>
<evidence type="ECO:0008006" key="9">
    <source>
        <dbReference type="Google" id="ProtNLM"/>
    </source>
</evidence>
<evidence type="ECO:0000256" key="1">
    <source>
        <dbReference type="ARBA" id="ARBA00004651"/>
    </source>
</evidence>
<feature type="transmembrane region" description="Helical" evidence="6">
    <location>
        <begin position="353"/>
        <end position="375"/>
    </location>
</feature>
<feature type="transmembrane region" description="Helical" evidence="6">
    <location>
        <begin position="135"/>
        <end position="154"/>
    </location>
</feature>
<dbReference type="KEGG" id="ifl:C1H71_11460"/>
<dbReference type="InterPro" id="IPR002797">
    <property type="entry name" value="Polysacc_synth"/>
</dbReference>
<evidence type="ECO:0000313" key="7">
    <source>
        <dbReference type="EMBL" id="QBC44083.1"/>
    </source>
</evidence>
<keyword evidence="3 6" id="KW-0812">Transmembrane</keyword>
<dbReference type="PANTHER" id="PTHR30250:SF11">
    <property type="entry name" value="O-ANTIGEN TRANSPORTER-RELATED"/>
    <property type="match status" value="1"/>
</dbReference>
<keyword evidence="8" id="KW-1185">Reference proteome</keyword>
<evidence type="ECO:0000256" key="6">
    <source>
        <dbReference type="SAM" id="Phobius"/>
    </source>
</evidence>
<feature type="transmembrane region" description="Helical" evidence="6">
    <location>
        <begin position="411"/>
        <end position="428"/>
    </location>
</feature>
<dbReference type="PANTHER" id="PTHR30250">
    <property type="entry name" value="PST FAMILY PREDICTED COLANIC ACID TRANSPORTER"/>
    <property type="match status" value="1"/>
</dbReference>
<dbReference type="EMBL" id="CP025781">
    <property type="protein sequence ID" value="QBC44083.1"/>
    <property type="molecule type" value="Genomic_DNA"/>
</dbReference>
<feature type="transmembrane region" description="Helical" evidence="6">
    <location>
        <begin position="78"/>
        <end position="100"/>
    </location>
</feature>
<proteinExistence type="predicted"/>
<dbReference type="AlphaFoldDB" id="A0A7G3GAI5"/>
<keyword evidence="2" id="KW-1003">Cell membrane</keyword>
<evidence type="ECO:0000256" key="3">
    <source>
        <dbReference type="ARBA" id="ARBA00022692"/>
    </source>
</evidence>
<reference evidence="7 8" key="1">
    <citation type="submission" date="2018-01" db="EMBL/GenBank/DDBJ databases">
        <title>Genome sequence of Iodobacter sp. strain PCH194 isolated from Indian Trans-Himalaya.</title>
        <authorList>
            <person name="Kumar V."/>
            <person name="Thakur V."/>
            <person name="Kumar S."/>
            <person name="Singh D."/>
        </authorList>
    </citation>
    <scope>NUCLEOTIDE SEQUENCE [LARGE SCALE GENOMIC DNA]</scope>
    <source>
        <strain evidence="7 8">PCH194</strain>
    </source>
</reference>